<dbReference type="RefSeq" id="WP_025074631.1">
    <property type="nucleotide sequence ID" value="NZ_FQVD01000012.1"/>
</dbReference>
<feature type="chain" id="PRO_5009908574" description="DUF5043 domain-containing protein" evidence="1">
    <location>
        <begin position="20"/>
        <end position="180"/>
    </location>
</feature>
<keyword evidence="1" id="KW-0732">Signal</keyword>
<name>A0A1M4ZB30_9BACE</name>
<gene>
    <name evidence="2" type="ORF">SAMN05444349_11233</name>
</gene>
<evidence type="ECO:0008006" key="4">
    <source>
        <dbReference type="Google" id="ProtNLM"/>
    </source>
</evidence>
<dbReference type="InterPro" id="IPR032242">
    <property type="entry name" value="DUF5043"/>
</dbReference>
<reference evidence="2 3" key="1">
    <citation type="submission" date="2016-11" db="EMBL/GenBank/DDBJ databases">
        <authorList>
            <person name="Jaros S."/>
            <person name="Januszkiewicz K."/>
            <person name="Wedrychowicz H."/>
        </authorList>
    </citation>
    <scope>NUCLEOTIDE SEQUENCE [LARGE SCALE GENOMIC DNA]</scope>
    <source>
        <strain evidence="2 3">DSM 26883</strain>
    </source>
</reference>
<keyword evidence="3" id="KW-1185">Reference proteome</keyword>
<evidence type="ECO:0000313" key="2">
    <source>
        <dbReference type="EMBL" id="SHF14786.1"/>
    </source>
</evidence>
<evidence type="ECO:0000256" key="1">
    <source>
        <dbReference type="SAM" id="SignalP"/>
    </source>
</evidence>
<dbReference type="Proteomes" id="UP000184436">
    <property type="component" value="Unassembled WGS sequence"/>
</dbReference>
<evidence type="ECO:0000313" key="3">
    <source>
        <dbReference type="Proteomes" id="UP000184436"/>
    </source>
</evidence>
<dbReference type="AlphaFoldDB" id="A0A1M4ZB30"/>
<dbReference type="EMBL" id="FQVD01000012">
    <property type="protein sequence ID" value="SHF14786.1"/>
    <property type="molecule type" value="Genomic_DNA"/>
</dbReference>
<accession>A0A1M4ZB30</accession>
<dbReference type="Pfam" id="PF16446">
    <property type="entry name" value="DUF5043"/>
    <property type="match status" value="1"/>
</dbReference>
<sequence>MKAVILFASMLFCMESVLAQTNYYTETKTFYENGYTYQCDVEESGTVTLYNKSSKWIYKQMIYKDTGKQYIADYDTPDIYEEISDEFSHQCDSIINNAFSTEEKRRIKDNFFILVLYANSETGVIEDVDFEFVTFNPYATVPVSVYRKIEVGIKQKLRLVPTAEGRRLNYLFCWNHLVPE</sequence>
<protein>
    <recommendedName>
        <fullName evidence="4">DUF5043 domain-containing protein</fullName>
    </recommendedName>
</protein>
<feature type="signal peptide" evidence="1">
    <location>
        <begin position="1"/>
        <end position="19"/>
    </location>
</feature>
<organism evidence="2 3">
    <name type="scientific">Bacteroides faecichinchillae</name>
    <dbReference type="NCBI Taxonomy" id="871325"/>
    <lineage>
        <taxon>Bacteria</taxon>
        <taxon>Pseudomonadati</taxon>
        <taxon>Bacteroidota</taxon>
        <taxon>Bacteroidia</taxon>
        <taxon>Bacteroidales</taxon>
        <taxon>Bacteroidaceae</taxon>
        <taxon>Bacteroides</taxon>
    </lineage>
</organism>
<proteinExistence type="predicted"/>